<dbReference type="Pfam" id="PF01841">
    <property type="entry name" value="Transglut_core"/>
    <property type="match status" value="1"/>
</dbReference>
<feature type="signal peptide" evidence="1">
    <location>
        <begin position="1"/>
        <end position="18"/>
    </location>
</feature>
<evidence type="ECO:0000256" key="1">
    <source>
        <dbReference type="SAM" id="SignalP"/>
    </source>
</evidence>
<evidence type="ECO:0000313" key="3">
    <source>
        <dbReference type="EMBL" id="GHE23101.1"/>
    </source>
</evidence>
<organism evidence="3 4">
    <name type="scientific">Sphingobacterium griseoflavum</name>
    <dbReference type="NCBI Taxonomy" id="1474952"/>
    <lineage>
        <taxon>Bacteria</taxon>
        <taxon>Pseudomonadati</taxon>
        <taxon>Bacteroidota</taxon>
        <taxon>Sphingobacteriia</taxon>
        <taxon>Sphingobacteriales</taxon>
        <taxon>Sphingobacteriaceae</taxon>
        <taxon>Sphingobacterium</taxon>
    </lineage>
</organism>
<sequence>MKYIIVSLLVLSACALRAQDFSFGKVKESDFQIQSSLLDSSANGIVLNEYGYANIELSPIGDKGFEIEYYYHILIKILKKEGYDEANFTVPLYLNNSTKETLVEAKGFTYNMEAGELQKVALEKENVLTEKTSKTQQLVKIAFPQVKEGSIVELRYKTKSPFLFSLNAWTFQTTIPKIRSEFVTRIPEICTYRINLKGGIPLTNRKAENYNTQLSTSVGELRGEKISYLMTDIPAFVAEDYMTASKNFRSILTFELARYAIPFGPNETFSLTWNDVQRSLIADENFGGQLKRKGALKEYIDPLLVQQASNLDKAKLIYDYIRKQVKWNERHGLFASVGIKKALETRSGNSADINLALVSALNYAGIPTEPIILSTRDNGYPGIYSAGMAEFNHVIARADIDGQSFYLDASSRYEPFGNLPFQCINHQGRNIPLDGPSDWVPLQASLVSSFTVYFDGKLDTEGTLKGKLIMNRGGYAASSKRSAMDATSSLEEYFEDYQERFTHINITEPEVENRENCEMLLKESMDVEIANFATLDNSELHFNPIVYGRIEKNPFNLATRSYPVDIGAKTQENMTFIIEVPDGFTLTEESLAAKMNMALPNRDARFVYSLSQKGQIITVQLLTQINKPLFLPEEYFDLKEFFSRIIQGQKSRCVLKQKG</sequence>
<keyword evidence="1" id="KW-0732">Signal</keyword>
<dbReference type="Gene3D" id="3.10.620.30">
    <property type="match status" value="1"/>
</dbReference>
<evidence type="ECO:0000313" key="4">
    <source>
        <dbReference type="Proteomes" id="UP000620550"/>
    </source>
</evidence>
<keyword evidence="4" id="KW-1185">Reference proteome</keyword>
<feature type="chain" id="PRO_5045438301" description="Transglutaminase-like domain-containing protein" evidence="1">
    <location>
        <begin position="19"/>
        <end position="659"/>
    </location>
</feature>
<dbReference type="Gene3D" id="2.60.120.1130">
    <property type="match status" value="1"/>
</dbReference>
<dbReference type="InterPro" id="IPR038765">
    <property type="entry name" value="Papain-like_cys_pep_sf"/>
</dbReference>
<evidence type="ECO:0000259" key="2">
    <source>
        <dbReference type="Pfam" id="PF01841"/>
    </source>
</evidence>
<dbReference type="SUPFAM" id="SSF54001">
    <property type="entry name" value="Cysteine proteinases"/>
    <property type="match status" value="1"/>
</dbReference>
<gene>
    <name evidence="3" type="ORF">GCM10017764_00690</name>
</gene>
<accession>A0ABQ3HRJ2</accession>
<dbReference type="Gene3D" id="2.60.40.3140">
    <property type="match status" value="1"/>
</dbReference>
<comment type="caution">
    <text evidence="3">The sequence shown here is derived from an EMBL/GenBank/DDBJ whole genome shotgun (WGS) entry which is preliminary data.</text>
</comment>
<dbReference type="InterPro" id="IPR002931">
    <property type="entry name" value="Transglutaminase-like"/>
</dbReference>
<dbReference type="RefSeq" id="WP_189624613.1">
    <property type="nucleotide sequence ID" value="NZ_BNAF01000001.1"/>
</dbReference>
<name>A0ABQ3HRJ2_9SPHI</name>
<reference evidence="4" key="1">
    <citation type="journal article" date="2019" name="Int. J. Syst. Evol. Microbiol.">
        <title>The Global Catalogue of Microorganisms (GCM) 10K type strain sequencing project: providing services to taxonomists for standard genome sequencing and annotation.</title>
        <authorList>
            <consortium name="The Broad Institute Genomics Platform"/>
            <consortium name="The Broad Institute Genome Sequencing Center for Infectious Disease"/>
            <person name="Wu L."/>
            <person name="Ma J."/>
        </authorList>
    </citation>
    <scope>NUCLEOTIDE SEQUENCE [LARGE SCALE GENOMIC DNA]</scope>
    <source>
        <strain evidence="4">CGMCC 1.12966</strain>
    </source>
</reference>
<protein>
    <recommendedName>
        <fullName evidence="2">Transglutaminase-like domain-containing protein</fullName>
    </recommendedName>
</protein>
<feature type="domain" description="Transglutaminase-like" evidence="2">
    <location>
        <begin position="306"/>
        <end position="379"/>
    </location>
</feature>
<dbReference type="EMBL" id="BNAF01000001">
    <property type="protein sequence ID" value="GHE23101.1"/>
    <property type="molecule type" value="Genomic_DNA"/>
</dbReference>
<dbReference type="Proteomes" id="UP000620550">
    <property type="component" value="Unassembled WGS sequence"/>
</dbReference>
<proteinExistence type="predicted"/>